<sequence>MSSSDWILPVGDFSPIAGALVESCNQPLGVGYNFYISSVHTFYTRARPSIDYGIQRTKDFCSNNTITNFILAYCALGLGYFYVLVFVLQDIDVDKSFCFPLVLTLVTGLVVWFPFYFWVVRVRTIQMEEIDLHVTQVSDGSSTHYPTPLPTPPVEKPPHYEALVFMTPHAALSSLPPPTYEVAIQIPDNPQRLPPEYSRAANTPVPLCPVHQHSSSRLQ</sequence>
<feature type="transmembrane region" description="Helical" evidence="2">
    <location>
        <begin position="99"/>
        <end position="119"/>
    </location>
</feature>
<feature type="transmembrane region" description="Helical" evidence="2">
    <location>
        <begin position="66"/>
        <end position="87"/>
    </location>
</feature>
<dbReference type="AlphaFoldDB" id="A0A1B6L800"/>
<name>A0A1B6L800_9HEMI</name>
<keyword evidence="2" id="KW-0472">Membrane</keyword>
<evidence type="ECO:0000313" key="3">
    <source>
        <dbReference type="EMBL" id="JAT19731.1"/>
    </source>
</evidence>
<feature type="region of interest" description="Disordered" evidence="1">
    <location>
        <begin position="193"/>
        <end position="219"/>
    </location>
</feature>
<dbReference type="EMBL" id="GEBQ01020246">
    <property type="protein sequence ID" value="JAT19731.1"/>
    <property type="molecule type" value="Transcribed_RNA"/>
</dbReference>
<evidence type="ECO:0000256" key="2">
    <source>
        <dbReference type="SAM" id="Phobius"/>
    </source>
</evidence>
<organism evidence="3">
    <name type="scientific">Graphocephala atropunctata</name>
    <dbReference type="NCBI Taxonomy" id="36148"/>
    <lineage>
        <taxon>Eukaryota</taxon>
        <taxon>Metazoa</taxon>
        <taxon>Ecdysozoa</taxon>
        <taxon>Arthropoda</taxon>
        <taxon>Hexapoda</taxon>
        <taxon>Insecta</taxon>
        <taxon>Pterygota</taxon>
        <taxon>Neoptera</taxon>
        <taxon>Paraneoptera</taxon>
        <taxon>Hemiptera</taxon>
        <taxon>Auchenorrhyncha</taxon>
        <taxon>Membracoidea</taxon>
        <taxon>Cicadellidae</taxon>
        <taxon>Cicadellinae</taxon>
        <taxon>Cicadellini</taxon>
        <taxon>Graphocephala</taxon>
    </lineage>
</organism>
<keyword evidence="2" id="KW-1133">Transmembrane helix</keyword>
<proteinExistence type="predicted"/>
<feature type="non-terminal residue" evidence="3">
    <location>
        <position position="219"/>
    </location>
</feature>
<protein>
    <submittedName>
        <fullName evidence="3">Uncharacterized protein</fullName>
    </submittedName>
</protein>
<evidence type="ECO:0000256" key="1">
    <source>
        <dbReference type="SAM" id="MobiDB-lite"/>
    </source>
</evidence>
<accession>A0A1B6L800</accession>
<reference evidence="3" key="1">
    <citation type="submission" date="2015-11" db="EMBL/GenBank/DDBJ databases">
        <title>De novo transcriptome assembly of four potential Pierce s Disease insect vectors from Arizona vineyards.</title>
        <authorList>
            <person name="Tassone E.E."/>
        </authorList>
    </citation>
    <scope>NUCLEOTIDE SEQUENCE</scope>
</reference>
<keyword evidence="2" id="KW-0812">Transmembrane</keyword>
<gene>
    <name evidence="3" type="ORF">g.50033</name>
</gene>